<protein>
    <submittedName>
        <fullName evidence="1">17449_t:CDS:1</fullName>
    </submittedName>
</protein>
<dbReference type="Proteomes" id="UP000789702">
    <property type="component" value="Unassembled WGS sequence"/>
</dbReference>
<sequence>MSNIKEESQKLIDEPTYVWQIKDFQDLYQSMSKGKYIMSDRFSSPKPVYIEPRTGLKKPMHTWRLKFYPHGKNSVDGCLSIYLKAFPSEYEKSMSTSSRLIRYRIDLFRINSMESLALERITKLGSAVSKETIFNLSTCDSHGRRNICGIKDIFNGTNTATTPTELVITVHIFYDDQMVPQPSQPFLTSFENYFGNELYNDIEFEFDCGRKIRAGRIVLASRSEYFEKLFGGEWQESTASTILLKNTKFESFHAVLYYLYTDRLEEGLSLEILKNLYLEADMRRIEKLQQMVIKRFSEILNITNMDEILIYSLEIENEYLKKTVLQFLKKNWDDVKHTDQMRRMLKLDNIDWVTYVGSGLGNTKENDCRVWGNLYSK</sequence>
<organism evidence="1 2">
    <name type="scientific">Dentiscutata heterogama</name>
    <dbReference type="NCBI Taxonomy" id="1316150"/>
    <lineage>
        <taxon>Eukaryota</taxon>
        <taxon>Fungi</taxon>
        <taxon>Fungi incertae sedis</taxon>
        <taxon>Mucoromycota</taxon>
        <taxon>Glomeromycotina</taxon>
        <taxon>Glomeromycetes</taxon>
        <taxon>Diversisporales</taxon>
        <taxon>Gigasporaceae</taxon>
        <taxon>Dentiscutata</taxon>
    </lineage>
</organism>
<accession>A0ACA9KAV6</accession>
<evidence type="ECO:0000313" key="1">
    <source>
        <dbReference type="EMBL" id="CAG8460324.1"/>
    </source>
</evidence>
<gene>
    <name evidence="1" type="ORF">DHETER_LOCUS1250</name>
</gene>
<name>A0ACA9KAV6_9GLOM</name>
<reference evidence="1" key="1">
    <citation type="submission" date="2021-06" db="EMBL/GenBank/DDBJ databases">
        <authorList>
            <person name="Kallberg Y."/>
            <person name="Tangrot J."/>
            <person name="Rosling A."/>
        </authorList>
    </citation>
    <scope>NUCLEOTIDE SEQUENCE</scope>
    <source>
        <strain evidence="1">IL203A</strain>
    </source>
</reference>
<proteinExistence type="predicted"/>
<dbReference type="EMBL" id="CAJVPU010000731">
    <property type="protein sequence ID" value="CAG8460324.1"/>
    <property type="molecule type" value="Genomic_DNA"/>
</dbReference>
<keyword evidence="2" id="KW-1185">Reference proteome</keyword>
<comment type="caution">
    <text evidence="1">The sequence shown here is derived from an EMBL/GenBank/DDBJ whole genome shotgun (WGS) entry which is preliminary data.</text>
</comment>
<evidence type="ECO:0000313" key="2">
    <source>
        <dbReference type="Proteomes" id="UP000789702"/>
    </source>
</evidence>